<accession>A0ABN9LJU5</accession>
<dbReference type="Proteomes" id="UP001176940">
    <property type="component" value="Unassembled WGS sequence"/>
</dbReference>
<organism evidence="1 2">
    <name type="scientific">Ranitomeya imitator</name>
    <name type="common">mimic poison frog</name>
    <dbReference type="NCBI Taxonomy" id="111125"/>
    <lineage>
        <taxon>Eukaryota</taxon>
        <taxon>Metazoa</taxon>
        <taxon>Chordata</taxon>
        <taxon>Craniata</taxon>
        <taxon>Vertebrata</taxon>
        <taxon>Euteleostomi</taxon>
        <taxon>Amphibia</taxon>
        <taxon>Batrachia</taxon>
        <taxon>Anura</taxon>
        <taxon>Neobatrachia</taxon>
        <taxon>Hyloidea</taxon>
        <taxon>Dendrobatidae</taxon>
        <taxon>Dendrobatinae</taxon>
        <taxon>Ranitomeya</taxon>
    </lineage>
</organism>
<reference evidence="1" key="1">
    <citation type="submission" date="2023-07" db="EMBL/GenBank/DDBJ databases">
        <authorList>
            <person name="Stuckert A."/>
        </authorList>
    </citation>
    <scope>NUCLEOTIDE SEQUENCE</scope>
</reference>
<evidence type="ECO:0000313" key="2">
    <source>
        <dbReference type="Proteomes" id="UP001176940"/>
    </source>
</evidence>
<comment type="caution">
    <text evidence="1">The sequence shown here is derived from an EMBL/GenBank/DDBJ whole genome shotgun (WGS) entry which is preliminary data.</text>
</comment>
<name>A0ABN9LJU5_9NEOB</name>
<proteinExistence type="predicted"/>
<evidence type="ECO:0000313" key="1">
    <source>
        <dbReference type="EMBL" id="CAJ0943802.1"/>
    </source>
</evidence>
<sequence length="120" mass="13544">MIKENKLFSEEPAKHLEPETREIFEGEPAKHLEPEPREIIEEKEVLKEVPEAEKVSPSVKEEPISLDARAGQTSALLKILAALQDFQEGIARLGGDLNLSLYPRYDIATGNWWKIMSGYA</sequence>
<protein>
    <submittedName>
        <fullName evidence="1">Uncharacterized protein</fullName>
    </submittedName>
</protein>
<gene>
    <name evidence="1" type="ORF">RIMI_LOCUS10140252</name>
</gene>
<keyword evidence="2" id="KW-1185">Reference proteome</keyword>
<dbReference type="EMBL" id="CAUEEQ010021693">
    <property type="protein sequence ID" value="CAJ0943802.1"/>
    <property type="molecule type" value="Genomic_DNA"/>
</dbReference>